<proteinExistence type="predicted"/>
<dbReference type="AlphaFoldDB" id="A0A7W6DQ14"/>
<organism evidence="2 3">
    <name type="scientific">Sagittula marina</name>
    <dbReference type="NCBI Taxonomy" id="943940"/>
    <lineage>
        <taxon>Bacteria</taxon>
        <taxon>Pseudomonadati</taxon>
        <taxon>Pseudomonadota</taxon>
        <taxon>Alphaproteobacteria</taxon>
        <taxon>Rhodobacterales</taxon>
        <taxon>Roseobacteraceae</taxon>
        <taxon>Sagittula</taxon>
    </lineage>
</organism>
<evidence type="ECO:0000313" key="3">
    <source>
        <dbReference type="Proteomes" id="UP000541426"/>
    </source>
</evidence>
<reference evidence="2 3" key="1">
    <citation type="submission" date="2020-08" db="EMBL/GenBank/DDBJ databases">
        <title>Genomic Encyclopedia of Type Strains, Phase IV (KMG-IV): sequencing the most valuable type-strain genomes for metagenomic binning, comparative biology and taxonomic classification.</title>
        <authorList>
            <person name="Goeker M."/>
        </authorList>
    </citation>
    <scope>NUCLEOTIDE SEQUENCE [LARGE SCALE GENOMIC DNA]</scope>
    <source>
        <strain evidence="2 3">DSM 102235</strain>
    </source>
</reference>
<gene>
    <name evidence="2" type="ORF">GGQ68_001153</name>
</gene>
<evidence type="ECO:0000256" key="1">
    <source>
        <dbReference type="SAM" id="SignalP"/>
    </source>
</evidence>
<sequence>MRLLPAALLSVLLIPCLVEAGAWPRDAGKGFLSGAVRLSWPQDLADWTSVRPTQDYQTLYLEYGLTERITLGFDIGRSVSGGSKTVAFAQVPLRDKDTGPKLSAQLGFGQISGDMVLRPGLSIGWGVSHGWLTFDAQAEVHLNDGATDYKLDATWGRNFAEDWKAILQLQTGVQHSDPPFVRLAPSLVTPVGRGFKTEMGVTYGITGDSSMGLKIGFWRDF</sequence>
<feature type="signal peptide" evidence="1">
    <location>
        <begin position="1"/>
        <end position="20"/>
    </location>
</feature>
<feature type="chain" id="PRO_5031049861" evidence="1">
    <location>
        <begin position="21"/>
        <end position="221"/>
    </location>
</feature>
<accession>A0A7W6DQ14</accession>
<comment type="caution">
    <text evidence="2">The sequence shown here is derived from an EMBL/GenBank/DDBJ whole genome shotgun (WGS) entry which is preliminary data.</text>
</comment>
<name>A0A7W6DQ14_9RHOB</name>
<evidence type="ECO:0000313" key="2">
    <source>
        <dbReference type="EMBL" id="MBB3984837.1"/>
    </source>
</evidence>
<dbReference type="EMBL" id="JACIEJ010000002">
    <property type="protein sequence ID" value="MBB3984837.1"/>
    <property type="molecule type" value="Genomic_DNA"/>
</dbReference>
<keyword evidence="3" id="KW-1185">Reference proteome</keyword>
<dbReference type="RefSeq" id="WP_183963810.1">
    <property type="nucleotide sequence ID" value="NZ_BAABBZ010000014.1"/>
</dbReference>
<protein>
    <submittedName>
        <fullName evidence="2">Uncharacterized protein</fullName>
    </submittedName>
</protein>
<dbReference type="Proteomes" id="UP000541426">
    <property type="component" value="Unassembled WGS sequence"/>
</dbReference>
<keyword evidence="1" id="KW-0732">Signal</keyword>